<protein>
    <submittedName>
        <fullName evidence="1">Uncharacterized protein</fullName>
    </submittedName>
</protein>
<sequence>MSKLDKLDKLDKLEETAPIRRCFFLLLTP</sequence>
<dbReference type="Proteomes" id="UP000092876">
    <property type="component" value="Unassembled WGS sequence"/>
</dbReference>
<dbReference type="EMBL" id="FLQP01000061">
    <property type="protein sequence ID" value="SBS67379.1"/>
    <property type="molecule type" value="Genomic_DNA"/>
</dbReference>
<reference evidence="2" key="1">
    <citation type="submission" date="2016-06" db="EMBL/GenBank/DDBJ databases">
        <authorList>
            <person name="Rodrigo-Torres Lidia"/>
            <person name="Arahal R.David."/>
        </authorList>
    </citation>
    <scope>NUCLEOTIDE SEQUENCE [LARGE SCALE GENOMIC DNA]</scope>
    <source>
        <strain evidence="2">CECT 7223</strain>
    </source>
</reference>
<name>A0A1C3J142_9VIBR</name>
<evidence type="ECO:0000313" key="2">
    <source>
        <dbReference type="Proteomes" id="UP000092876"/>
    </source>
</evidence>
<proteinExistence type="predicted"/>
<gene>
    <name evidence="1" type="ORF">VAT7223_03679</name>
</gene>
<evidence type="ECO:0000313" key="1">
    <source>
        <dbReference type="EMBL" id="SBS67379.1"/>
    </source>
</evidence>
<accession>A0A1C3J142</accession>
<organism evidence="1 2">
    <name type="scientific">Vibrio atlanticus</name>
    <dbReference type="NCBI Taxonomy" id="693153"/>
    <lineage>
        <taxon>Bacteria</taxon>
        <taxon>Pseudomonadati</taxon>
        <taxon>Pseudomonadota</taxon>
        <taxon>Gammaproteobacteria</taxon>
        <taxon>Vibrionales</taxon>
        <taxon>Vibrionaceae</taxon>
        <taxon>Vibrio</taxon>
    </lineage>
</organism>
<dbReference type="AlphaFoldDB" id="A0A1C3J142"/>